<proteinExistence type="predicted"/>
<feature type="transmembrane region" description="Helical" evidence="2">
    <location>
        <begin position="124"/>
        <end position="147"/>
    </location>
</feature>
<comment type="caution">
    <text evidence="3">The sequence shown here is derived from an EMBL/GenBank/DDBJ whole genome shotgun (WGS) entry which is preliminary data.</text>
</comment>
<organism evidence="3">
    <name type="scientific">Dermatophagoides farinae</name>
    <name type="common">American house dust mite</name>
    <dbReference type="NCBI Taxonomy" id="6954"/>
    <lineage>
        <taxon>Eukaryota</taxon>
        <taxon>Metazoa</taxon>
        <taxon>Ecdysozoa</taxon>
        <taxon>Arthropoda</taxon>
        <taxon>Chelicerata</taxon>
        <taxon>Arachnida</taxon>
        <taxon>Acari</taxon>
        <taxon>Acariformes</taxon>
        <taxon>Sarcoptiformes</taxon>
        <taxon>Astigmata</taxon>
        <taxon>Psoroptidia</taxon>
        <taxon>Analgoidea</taxon>
        <taxon>Pyroglyphidae</taxon>
        <taxon>Dermatophagoidinae</taxon>
        <taxon>Dermatophagoides</taxon>
    </lineage>
</organism>
<dbReference type="AlphaFoldDB" id="A0A9D4NS31"/>
<feature type="region of interest" description="Disordered" evidence="1">
    <location>
        <begin position="30"/>
        <end position="72"/>
    </location>
</feature>
<evidence type="ECO:0000313" key="3">
    <source>
        <dbReference type="EMBL" id="KAH7636857.1"/>
    </source>
</evidence>
<feature type="transmembrane region" description="Helical" evidence="2">
    <location>
        <begin position="84"/>
        <end position="104"/>
    </location>
</feature>
<keyword evidence="2" id="KW-1133">Transmembrane helix</keyword>
<name>A0A9D4NS31_DERFA</name>
<accession>A0A9D4NS31</accession>
<evidence type="ECO:0000256" key="2">
    <source>
        <dbReference type="SAM" id="Phobius"/>
    </source>
</evidence>
<feature type="compositionally biased region" description="Basic and acidic residues" evidence="1">
    <location>
        <begin position="43"/>
        <end position="54"/>
    </location>
</feature>
<dbReference type="OrthoDB" id="10426029at2759"/>
<sequence length="312" mass="36023">MSKSKFFSPDNWTIVKFFLKFLSKNSKNNLNNNNDRNINNRSFDSEKNRPKLRIDPPSPLRPSSSSSNKNNDQYINDGPSLGTLICKLILAIHFILFILLQFLWSSWCLWFQMNTMDPLFKMALFTTMTFIDSYLSYHVLLWLIILIKSMKKRTHQYLIERRRKRQLGRTPPELQTTLTTPMSALTLQSLSLVSNYFDVTPTPTPTIIIPTINVRLAQDQDDYDDETGFESIKFIDDSKSTMDMNSCLSFIKRKSSATSSISSIDMLANYLNQFDVSYLRKHSQDLTTGEKLTSSNESLATECSKSYRDSMP</sequence>
<dbReference type="EMBL" id="SDOV01000009">
    <property type="protein sequence ID" value="KAH7636857.1"/>
    <property type="molecule type" value="Genomic_DNA"/>
</dbReference>
<evidence type="ECO:0000256" key="1">
    <source>
        <dbReference type="SAM" id="MobiDB-lite"/>
    </source>
</evidence>
<feature type="compositionally biased region" description="Low complexity" evidence="1">
    <location>
        <begin position="30"/>
        <end position="42"/>
    </location>
</feature>
<feature type="region of interest" description="Disordered" evidence="1">
    <location>
        <begin position="287"/>
        <end position="312"/>
    </location>
</feature>
<keyword evidence="2" id="KW-0812">Transmembrane</keyword>
<feature type="compositionally biased region" description="Polar residues" evidence="1">
    <location>
        <begin position="287"/>
        <end position="304"/>
    </location>
</feature>
<dbReference type="Proteomes" id="UP000828236">
    <property type="component" value="Unassembled WGS sequence"/>
</dbReference>
<protein>
    <submittedName>
        <fullName evidence="3">Uncharacterized protein</fullName>
    </submittedName>
</protein>
<gene>
    <name evidence="3" type="ORF">HUG17_7063</name>
</gene>
<reference evidence="3" key="2">
    <citation type="journal article" date="2021" name="World Allergy Organ. J.">
        <title>Chromosome-level assembly of Dermatophagoides farinae genome and transcriptome reveals two novel allergens Der f 37 and Der f 39.</title>
        <authorList>
            <person name="Chen J."/>
            <person name="Cai Z."/>
            <person name="Fan D."/>
            <person name="Hu J."/>
            <person name="Hou Y."/>
            <person name="He Y."/>
            <person name="Zhang Z."/>
            <person name="Zhao Z."/>
            <person name="Gao P."/>
            <person name="Hu W."/>
            <person name="Sun J."/>
            <person name="Li J."/>
            <person name="Ji K."/>
        </authorList>
    </citation>
    <scope>NUCLEOTIDE SEQUENCE</scope>
    <source>
        <strain evidence="3">JKM2019</strain>
    </source>
</reference>
<keyword evidence="2" id="KW-0472">Membrane</keyword>
<reference evidence="3" key="1">
    <citation type="submission" date="2020-06" db="EMBL/GenBank/DDBJ databases">
        <authorList>
            <person name="Ji K."/>
            <person name="Li J."/>
        </authorList>
    </citation>
    <scope>NUCLEOTIDE SEQUENCE</scope>
    <source>
        <strain evidence="3">JKM2019</strain>
        <tissue evidence="3">Whole body</tissue>
    </source>
</reference>